<evidence type="ECO:0000313" key="1">
    <source>
        <dbReference type="EMBL" id="KAG8651104.1"/>
    </source>
</evidence>
<comment type="caution">
    <text evidence="1">The sequence shown here is derived from an EMBL/GenBank/DDBJ whole genome shotgun (WGS) entry which is preliminary data.</text>
</comment>
<dbReference type="EMBL" id="CM004393">
    <property type="protein sequence ID" value="KAG8651104.1"/>
    <property type="molecule type" value="Genomic_DNA"/>
</dbReference>
<dbReference type="Proteomes" id="UP000091857">
    <property type="component" value="Chromosome 7"/>
</dbReference>
<reference evidence="2" key="1">
    <citation type="journal article" date="2016" name="Nat. Biotechnol.">
        <title>Sequencing wild and cultivated cassava and related species reveals extensive interspecific hybridization and genetic diversity.</title>
        <authorList>
            <person name="Bredeson J.V."/>
            <person name="Lyons J.B."/>
            <person name="Prochnik S.E."/>
            <person name="Wu G.A."/>
            <person name="Ha C.M."/>
            <person name="Edsinger-Gonzales E."/>
            <person name="Grimwood J."/>
            <person name="Schmutz J."/>
            <person name="Rabbi I.Y."/>
            <person name="Egesi C."/>
            <person name="Nauluvula P."/>
            <person name="Lebot V."/>
            <person name="Ndunguru J."/>
            <person name="Mkamilo G."/>
            <person name="Bart R.S."/>
            <person name="Setter T.L."/>
            <person name="Gleadow R.M."/>
            <person name="Kulakow P."/>
            <person name="Ferguson M.E."/>
            <person name="Rounsley S."/>
            <person name="Rokhsar D.S."/>
        </authorList>
    </citation>
    <scope>NUCLEOTIDE SEQUENCE [LARGE SCALE GENOMIC DNA]</scope>
    <source>
        <strain evidence="2">cv. AM560-2</strain>
    </source>
</reference>
<accession>A0ACB7HGL7</accession>
<evidence type="ECO:0000313" key="2">
    <source>
        <dbReference type="Proteomes" id="UP000091857"/>
    </source>
</evidence>
<keyword evidence="2" id="KW-1185">Reference proteome</keyword>
<proteinExistence type="predicted"/>
<organism evidence="1 2">
    <name type="scientific">Manihot esculenta</name>
    <name type="common">Cassava</name>
    <name type="synonym">Jatropha manihot</name>
    <dbReference type="NCBI Taxonomy" id="3983"/>
    <lineage>
        <taxon>Eukaryota</taxon>
        <taxon>Viridiplantae</taxon>
        <taxon>Streptophyta</taxon>
        <taxon>Embryophyta</taxon>
        <taxon>Tracheophyta</taxon>
        <taxon>Spermatophyta</taxon>
        <taxon>Magnoliopsida</taxon>
        <taxon>eudicotyledons</taxon>
        <taxon>Gunneridae</taxon>
        <taxon>Pentapetalae</taxon>
        <taxon>rosids</taxon>
        <taxon>fabids</taxon>
        <taxon>Malpighiales</taxon>
        <taxon>Euphorbiaceae</taxon>
        <taxon>Crotonoideae</taxon>
        <taxon>Manihoteae</taxon>
        <taxon>Manihot</taxon>
    </lineage>
</organism>
<sequence length="134" mass="15409">MLLLLNRRIEQLLTASLLTYLHCRFEQLLIVCYSTRLLAARLSKRFLNARYSSLIDPHVARHSLLHKFLVAHRSMGSSMYARYLSFVPPRSSPLLIAPWVSSSLVEAPRRSCSRELNGFSRYLGECVNDENGRN</sequence>
<name>A0ACB7HGL7_MANES</name>
<protein>
    <submittedName>
        <fullName evidence="1">Uncharacterized protein</fullName>
    </submittedName>
</protein>
<gene>
    <name evidence="1" type="ORF">MANES_07G133110v8</name>
</gene>